<dbReference type="InterPro" id="IPR044861">
    <property type="entry name" value="IPNS-like_FE2OG_OXY"/>
</dbReference>
<comment type="caution">
    <text evidence="5">The sequence shown here is derived from an EMBL/GenBank/DDBJ whole genome shotgun (WGS) entry which is preliminary data.</text>
</comment>
<dbReference type="PROSITE" id="PS51471">
    <property type="entry name" value="FE2OG_OXY"/>
    <property type="match status" value="1"/>
</dbReference>
<comment type="similarity">
    <text evidence="3">Belongs to the iron/ascorbate-dependent oxidoreductase family.</text>
</comment>
<dbReference type="Proteomes" id="UP001642260">
    <property type="component" value="Unassembled WGS sequence"/>
</dbReference>
<keyword evidence="3" id="KW-0560">Oxidoreductase</keyword>
<dbReference type="Pfam" id="PF03171">
    <property type="entry name" value="2OG-FeII_Oxy"/>
    <property type="match status" value="1"/>
</dbReference>
<dbReference type="InterPro" id="IPR026992">
    <property type="entry name" value="DIOX_N"/>
</dbReference>
<dbReference type="EMBL" id="CAKOAT010286266">
    <property type="protein sequence ID" value="CAH8360533.1"/>
    <property type="molecule type" value="Genomic_DNA"/>
</dbReference>
<gene>
    <name evidence="5" type="ORF">ERUC_LOCUS26289</name>
</gene>
<keyword evidence="6" id="KW-1185">Reference proteome</keyword>
<dbReference type="InterPro" id="IPR005123">
    <property type="entry name" value="Oxoglu/Fe-dep_dioxygenase_dom"/>
</dbReference>
<dbReference type="PANTHER" id="PTHR47990">
    <property type="entry name" value="2-OXOGLUTARATE (2OG) AND FE(II)-DEPENDENT OXYGENASE SUPERFAMILY PROTEIN-RELATED"/>
    <property type="match status" value="1"/>
</dbReference>
<organism evidence="5 6">
    <name type="scientific">Eruca vesicaria subsp. sativa</name>
    <name type="common">Garden rocket</name>
    <name type="synonym">Eruca sativa</name>
    <dbReference type="NCBI Taxonomy" id="29727"/>
    <lineage>
        <taxon>Eukaryota</taxon>
        <taxon>Viridiplantae</taxon>
        <taxon>Streptophyta</taxon>
        <taxon>Embryophyta</taxon>
        <taxon>Tracheophyta</taxon>
        <taxon>Spermatophyta</taxon>
        <taxon>Magnoliopsida</taxon>
        <taxon>eudicotyledons</taxon>
        <taxon>Gunneridae</taxon>
        <taxon>Pentapetalae</taxon>
        <taxon>rosids</taxon>
        <taxon>malvids</taxon>
        <taxon>Brassicales</taxon>
        <taxon>Brassicaceae</taxon>
        <taxon>Brassiceae</taxon>
        <taxon>Eruca</taxon>
    </lineage>
</organism>
<protein>
    <recommendedName>
        <fullName evidence="4">Fe2OG dioxygenase domain-containing protein</fullName>
    </recommendedName>
</protein>
<accession>A0ABC8KNT4</accession>
<reference evidence="5 6" key="1">
    <citation type="submission" date="2022-03" db="EMBL/GenBank/DDBJ databases">
        <authorList>
            <person name="Macdonald S."/>
            <person name="Ahmed S."/>
            <person name="Newling K."/>
        </authorList>
    </citation>
    <scope>NUCLEOTIDE SEQUENCE [LARGE SCALE GENOMIC DNA]</scope>
</reference>
<dbReference type="SUPFAM" id="SSF51197">
    <property type="entry name" value="Clavaminate synthase-like"/>
    <property type="match status" value="1"/>
</dbReference>
<dbReference type="Pfam" id="PF14226">
    <property type="entry name" value="DIOX_N"/>
    <property type="match status" value="1"/>
</dbReference>
<sequence length="348" mass="39140">MSISASYPPAFRRMINDGDPKDIEPVLDKDKDIHIPVIDLERLNKEILREACKEWGIFRLENHGVPLELTSQLQEISESLLSLPFEEKRELFAAVNSPLSYFWGTPALNRSGDALKRGGTQASNVNMLEGFNVPLSKLPASTCCDDGAQHSKLESFRVLIEEYGKHITRIAVSLFEAIAQTLNLDLSGDRRSELLSESTGIIRVYRYPRSSSVDAAGEALGMEVHTDSSVISILKEDETGGLEIMKGEEWFRVKPVANTLIINLGDMMQAISDDEYKSVKHRVKKKDMTRERHSVGYFVFPERDCVIKSSNYKPFTYSEFEAQVQVDVQALGTKVGLPRFHPKSPLFL</sequence>
<dbReference type="InterPro" id="IPR027443">
    <property type="entry name" value="IPNS-like_sf"/>
</dbReference>
<feature type="domain" description="Fe2OG dioxygenase" evidence="4">
    <location>
        <begin position="197"/>
        <end position="301"/>
    </location>
</feature>
<dbReference type="GO" id="GO:0046872">
    <property type="term" value="F:metal ion binding"/>
    <property type="evidence" value="ECO:0007669"/>
    <property type="project" value="UniProtKB-KW"/>
</dbReference>
<evidence type="ECO:0000313" key="6">
    <source>
        <dbReference type="Proteomes" id="UP001642260"/>
    </source>
</evidence>
<dbReference type="AlphaFoldDB" id="A0ABC8KNT4"/>
<proteinExistence type="inferred from homology"/>
<dbReference type="PRINTS" id="PR00682">
    <property type="entry name" value="IPNSYNTHASE"/>
</dbReference>
<name>A0ABC8KNT4_ERUVS</name>
<evidence type="ECO:0000256" key="1">
    <source>
        <dbReference type="ARBA" id="ARBA00022723"/>
    </source>
</evidence>
<evidence type="ECO:0000313" key="5">
    <source>
        <dbReference type="EMBL" id="CAH8360533.1"/>
    </source>
</evidence>
<dbReference type="Gene3D" id="2.60.120.330">
    <property type="entry name" value="B-lactam Antibiotic, Isopenicillin N Synthase, Chain"/>
    <property type="match status" value="1"/>
</dbReference>
<evidence type="ECO:0000256" key="3">
    <source>
        <dbReference type="RuleBase" id="RU003682"/>
    </source>
</evidence>
<keyword evidence="2 3" id="KW-0408">Iron</keyword>
<dbReference type="GO" id="GO:0016491">
    <property type="term" value="F:oxidoreductase activity"/>
    <property type="evidence" value="ECO:0007669"/>
    <property type="project" value="UniProtKB-KW"/>
</dbReference>
<evidence type="ECO:0000256" key="2">
    <source>
        <dbReference type="ARBA" id="ARBA00023004"/>
    </source>
</evidence>
<dbReference type="FunFam" id="2.60.120.330:FF:000054">
    <property type="entry name" value="1-aminocyclopropane-1-carboxylic acid oxidase-like protein"/>
    <property type="match status" value="1"/>
</dbReference>
<dbReference type="InterPro" id="IPR050231">
    <property type="entry name" value="Iron_ascorbate_oxido_reductase"/>
</dbReference>
<keyword evidence="1 3" id="KW-0479">Metal-binding</keyword>
<evidence type="ECO:0000259" key="4">
    <source>
        <dbReference type="PROSITE" id="PS51471"/>
    </source>
</evidence>